<dbReference type="InterPro" id="IPR050471">
    <property type="entry name" value="AB_hydrolase"/>
</dbReference>
<name>A0AAJ1W0I3_9MYCO</name>
<evidence type="ECO:0000313" key="2">
    <source>
        <dbReference type="EMBL" id="MDP7735005.1"/>
    </source>
</evidence>
<accession>A0AAJ1W0I3</accession>
<dbReference type="PANTHER" id="PTHR43433">
    <property type="entry name" value="HYDROLASE, ALPHA/BETA FOLD FAMILY PROTEIN"/>
    <property type="match status" value="1"/>
</dbReference>
<protein>
    <submittedName>
        <fullName evidence="2">Alpha/beta hydrolase</fullName>
    </submittedName>
</protein>
<dbReference type="Proteomes" id="UP001229081">
    <property type="component" value="Unassembled WGS sequence"/>
</dbReference>
<dbReference type="PANTHER" id="PTHR43433:SF5">
    <property type="entry name" value="AB HYDROLASE-1 DOMAIN-CONTAINING PROTEIN"/>
    <property type="match status" value="1"/>
</dbReference>
<evidence type="ECO:0000313" key="3">
    <source>
        <dbReference type="Proteomes" id="UP001229081"/>
    </source>
</evidence>
<dbReference type="GO" id="GO:0016787">
    <property type="term" value="F:hydrolase activity"/>
    <property type="evidence" value="ECO:0007669"/>
    <property type="project" value="UniProtKB-KW"/>
</dbReference>
<feature type="domain" description="AB hydrolase-1" evidence="1">
    <location>
        <begin position="39"/>
        <end position="288"/>
    </location>
</feature>
<keyword evidence="2" id="KW-0378">Hydrolase</keyword>
<gene>
    <name evidence="2" type="ORF">QXL92_09635</name>
</gene>
<reference evidence="2" key="1">
    <citation type="submission" date="2023-06" db="EMBL/GenBank/DDBJ databases">
        <title>Identification of two novel mycobacterium reveal diversities and complexities of Mycobacterium gordonae clade.</title>
        <authorList>
            <person name="Matsumoto Y."/>
            <person name="Nakamura S."/>
            <person name="Motooka D."/>
            <person name="Fukushima K."/>
        </authorList>
    </citation>
    <scope>NUCLEOTIDE SEQUENCE</scope>
    <source>
        <strain evidence="2">TY812</strain>
    </source>
</reference>
<dbReference type="AlphaFoldDB" id="A0AAJ1W0I3"/>
<dbReference type="InterPro" id="IPR000073">
    <property type="entry name" value="AB_hydrolase_1"/>
</dbReference>
<proteinExistence type="predicted"/>
<evidence type="ECO:0000259" key="1">
    <source>
        <dbReference type="Pfam" id="PF00561"/>
    </source>
</evidence>
<comment type="caution">
    <text evidence="2">The sequence shown here is derived from an EMBL/GenBank/DDBJ whole genome shotgun (WGS) entry which is preliminary data.</text>
</comment>
<organism evidence="2 3">
    <name type="scientific">Mycobacterium paragordonae</name>
    <dbReference type="NCBI Taxonomy" id="1389713"/>
    <lineage>
        <taxon>Bacteria</taxon>
        <taxon>Bacillati</taxon>
        <taxon>Actinomycetota</taxon>
        <taxon>Actinomycetes</taxon>
        <taxon>Mycobacteriales</taxon>
        <taxon>Mycobacteriaceae</taxon>
        <taxon>Mycobacterium</taxon>
    </lineage>
</organism>
<dbReference type="Gene3D" id="3.40.50.1820">
    <property type="entry name" value="alpha/beta hydrolase"/>
    <property type="match status" value="1"/>
</dbReference>
<dbReference type="Pfam" id="PF00561">
    <property type="entry name" value="Abhydrolase_1"/>
    <property type="match status" value="1"/>
</dbReference>
<dbReference type="InterPro" id="IPR029058">
    <property type="entry name" value="AB_hydrolase_fold"/>
</dbReference>
<dbReference type="SUPFAM" id="SSF53474">
    <property type="entry name" value="alpha/beta-Hydrolases"/>
    <property type="match status" value="1"/>
</dbReference>
<dbReference type="RefSeq" id="WP_166433841.1">
    <property type="nucleotide sequence ID" value="NZ_JAUFSA010000001.1"/>
</dbReference>
<sequence length="325" mass="34939">MPHSNTIVLQPKCIERTVIAGDGARLAVRDYGQRQPLHTVVLLHGLCLTQDSWAIQIRQLRHRWGSALRIISYDHRGHGRSTGGPTDTYRVERLAADLADVLTTLRVSGPVTLAGHSLGGMTALAYLSRPERPVEPESLVLVAAAAGRISERGLGRVLASPTARVLFDLAARMPHRATERTIRSLIRPLHAMLARYSSRDIAHTGFAALATESTRAVSPLTATAFLRDLCDYDVYASLTSISAKTVVVSGGADITIPDAHAQDLVAAIPGAVYMQQPAAGHMLLLDAPHCVTTAINRAMGLHRRSGWTAQTWAARYGLPGHAVAS</sequence>
<dbReference type="EMBL" id="JAUFSA010000001">
    <property type="protein sequence ID" value="MDP7735005.1"/>
    <property type="molecule type" value="Genomic_DNA"/>
</dbReference>